<evidence type="ECO:0000256" key="5">
    <source>
        <dbReference type="ARBA" id="ARBA00044503"/>
    </source>
</evidence>
<keyword evidence="8" id="KW-1185">Reference proteome</keyword>
<evidence type="ECO:0000256" key="1">
    <source>
        <dbReference type="ARBA" id="ARBA00022517"/>
    </source>
</evidence>
<evidence type="ECO:0000313" key="7">
    <source>
        <dbReference type="EMBL" id="MCY6484285.1"/>
    </source>
</evidence>
<comment type="similarity">
    <text evidence="5">Belongs to the Prp family.</text>
</comment>
<evidence type="ECO:0000256" key="6">
    <source>
        <dbReference type="ARBA" id="ARBA00044538"/>
    </source>
</evidence>
<sequence length="110" mass="12446">MIDVLFKFKKECIVAFEIEGHAGFDDIGNDILCSAVSFLSQATLNGLIEILKVNVQYQAEDDGYLSVNIENEEDEHIEKCQILLKTMLLGIKNLIKDGYGDYVRLFVKEV</sequence>
<dbReference type="InterPro" id="IPR007422">
    <property type="entry name" value="Peptidase_Prp"/>
</dbReference>
<reference evidence="7" key="1">
    <citation type="submission" date="2022-12" db="EMBL/GenBank/DDBJ databases">
        <authorList>
            <person name="Wang J."/>
        </authorList>
    </citation>
    <scope>NUCLEOTIDE SEQUENCE</scope>
    <source>
        <strain evidence="7">HY-45-18</strain>
    </source>
</reference>
<evidence type="ECO:0000256" key="3">
    <source>
        <dbReference type="ARBA" id="ARBA00022801"/>
    </source>
</evidence>
<accession>A0ABT4D292</accession>
<evidence type="ECO:0000256" key="2">
    <source>
        <dbReference type="ARBA" id="ARBA00022670"/>
    </source>
</evidence>
<comment type="caution">
    <text evidence="7">The sequence shown here is derived from an EMBL/GenBank/DDBJ whole genome shotgun (WGS) entry which is preliminary data.</text>
</comment>
<dbReference type="EMBL" id="JAPQER010000002">
    <property type="protein sequence ID" value="MCY6484285.1"/>
    <property type="molecule type" value="Genomic_DNA"/>
</dbReference>
<dbReference type="PANTHER" id="PTHR39178:SF1">
    <property type="entry name" value="RIBOSOMAL-PROCESSING CYSTEINE PROTEASE PRP"/>
    <property type="match status" value="1"/>
</dbReference>
<dbReference type="CDD" id="cd16332">
    <property type="entry name" value="Prp-like"/>
    <property type="match status" value="1"/>
</dbReference>
<keyword evidence="2 7" id="KW-0645">Protease</keyword>
<dbReference type="SUPFAM" id="SSF118010">
    <property type="entry name" value="TM1457-like"/>
    <property type="match status" value="1"/>
</dbReference>
<dbReference type="Pfam" id="PF04327">
    <property type="entry name" value="Peptidase_Prp"/>
    <property type="match status" value="1"/>
</dbReference>
<dbReference type="Proteomes" id="UP001078443">
    <property type="component" value="Unassembled WGS sequence"/>
</dbReference>
<organism evidence="7 8">
    <name type="scientific">Clostridium aestuarii</name>
    <dbReference type="NCBI Taxonomy" id="338193"/>
    <lineage>
        <taxon>Bacteria</taxon>
        <taxon>Bacillati</taxon>
        <taxon>Bacillota</taxon>
        <taxon>Clostridia</taxon>
        <taxon>Eubacteriales</taxon>
        <taxon>Clostridiaceae</taxon>
        <taxon>Clostridium</taxon>
    </lineage>
</organism>
<keyword evidence="3" id="KW-0378">Hydrolase</keyword>
<evidence type="ECO:0000256" key="4">
    <source>
        <dbReference type="ARBA" id="ARBA00022807"/>
    </source>
</evidence>
<dbReference type="InterPro" id="IPR036764">
    <property type="entry name" value="Peptidase_Prp_sf"/>
</dbReference>
<gene>
    <name evidence="7" type="ORF">OW763_07940</name>
</gene>
<dbReference type="GO" id="GO:0008233">
    <property type="term" value="F:peptidase activity"/>
    <property type="evidence" value="ECO:0007669"/>
    <property type="project" value="UniProtKB-KW"/>
</dbReference>
<dbReference type="GO" id="GO:0006508">
    <property type="term" value="P:proteolysis"/>
    <property type="evidence" value="ECO:0007669"/>
    <property type="project" value="UniProtKB-KW"/>
</dbReference>
<protein>
    <recommendedName>
        <fullName evidence="6">Ribosomal processing cysteine protease Prp</fullName>
    </recommendedName>
</protein>
<keyword evidence="1" id="KW-0690">Ribosome biogenesis</keyword>
<keyword evidence="4" id="KW-0788">Thiol protease</keyword>
<dbReference type="PANTHER" id="PTHR39178">
    <property type="entry name" value="HYPOTHETICAL RIBOSOME-ASSOCIATED PROTEIN"/>
    <property type="match status" value="1"/>
</dbReference>
<evidence type="ECO:0000313" key="8">
    <source>
        <dbReference type="Proteomes" id="UP001078443"/>
    </source>
</evidence>
<dbReference type="Gene3D" id="3.30.70.1490">
    <property type="entry name" value="Cysteine protease Prp"/>
    <property type="match status" value="1"/>
</dbReference>
<dbReference type="RefSeq" id="WP_268040556.1">
    <property type="nucleotide sequence ID" value="NZ_JAPQER010000002.1"/>
</dbReference>
<proteinExistence type="inferred from homology"/>
<name>A0ABT4D292_9CLOT</name>